<dbReference type="Pfam" id="PF02867">
    <property type="entry name" value="Ribonuc_red_lgC"/>
    <property type="match status" value="1"/>
</dbReference>
<dbReference type="PANTHER" id="PTHR43371">
    <property type="entry name" value="VITAMIN B12-DEPENDENT RIBONUCLEOTIDE REDUCTASE"/>
    <property type="match status" value="1"/>
</dbReference>
<evidence type="ECO:0000256" key="2">
    <source>
        <dbReference type="ARBA" id="ARBA00022628"/>
    </source>
</evidence>
<feature type="region of interest" description="Disordered" evidence="5">
    <location>
        <begin position="913"/>
        <end position="944"/>
    </location>
</feature>
<feature type="domain" description="Ribonucleotide reductase large subunit C-terminal" evidence="6">
    <location>
        <begin position="336"/>
        <end position="562"/>
    </location>
</feature>
<dbReference type="InterPro" id="IPR050862">
    <property type="entry name" value="RdRp_reductase_class-2"/>
</dbReference>
<name>A0A845QB62_9HYPH</name>
<comment type="caution">
    <text evidence="8">The sequence shown here is derived from an EMBL/GenBank/DDBJ whole genome shotgun (WGS) entry which is preliminary data.</text>
</comment>
<feature type="region of interest" description="Disordered" evidence="5">
    <location>
        <begin position="842"/>
        <end position="900"/>
    </location>
</feature>
<evidence type="ECO:0000256" key="3">
    <source>
        <dbReference type="ARBA" id="ARBA00023002"/>
    </source>
</evidence>
<dbReference type="PANTHER" id="PTHR43371:SF1">
    <property type="entry name" value="RIBONUCLEOSIDE-DIPHOSPHATE REDUCTASE"/>
    <property type="match status" value="1"/>
</dbReference>
<feature type="domain" description="Ribonucleotide reductase class II vitamin B12-dependent N-terminal" evidence="7">
    <location>
        <begin position="38"/>
        <end position="139"/>
    </location>
</feature>
<dbReference type="GO" id="GO:0050897">
    <property type="term" value="F:cobalt ion binding"/>
    <property type="evidence" value="ECO:0007669"/>
    <property type="project" value="InterPro"/>
</dbReference>
<keyword evidence="2" id="KW-0846">Cobalamin</keyword>
<evidence type="ECO:0000259" key="6">
    <source>
        <dbReference type="Pfam" id="PF02867"/>
    </source>
</evidence>
<evidence type="ECO:0000256" key="1">
    <source>
        <dbReference type="ARBA" id="ARBA00001922"/>
    </source>
</evidence>
<dbReference type="InterPro" id="IPR013678">
    <property type="entry name" value="RNR_2_N"/>
</dbReference>
<protein>
    <submittedName>
        <fullName evidence="8">Uncharacterized protein</fullName>
    </submittedName>
</protein>
<dbReference type="GO" id="GO:0031419">
    <property type="term" value="F:cobalamin binding"/>
    <property type="evidence" value="ECO:0007669"/>
    <property type="project" value="UniProtKB-KW"/>
</dbReference>
<feature type="compositionally biased region" description="Low complexity" evidence="5">
    <location>
        <begin position="875"/>
        <end position="885"/>
    </location>
</feature>
<gene>
    <name evidence="8" type="ORF">GTQ45_07355</name>
</gene>
<evidence type="ECO:0000256" key="4">
    <source>
        <dbReference type="ARBA" id="ARBA00023285"/>
    </source>
</evidence>
<keyword evidence="4" id="KW-0170">Cobalt</keyword>
<proteinExistence type="predicted"/>
<feature type="compositionally biased region" description="Low complexity" evidence="5">
    <location>
        <begin position="853"/>
        <end position="862"/>
    </location>
</feature>
<evidence type="ECO:0000313" key="8">
    <source>
        <dbReference type="EMBL" id="NBG95548.1"/>
    </source>
</evidence>
<dbReference type="Pfam" id="PF08471">
    <property type="entry name" value="Ribonuc_red_2_N"/>
    <property type="match status" value="1"/>
</dbReference>
<comment type="cofactor">
    <cofactor evidence="1">
        <name>adenosylcob(III)alamin</name>
        <dbReference type="ChEBI" id="CHEBI:18408"/>
    </cofactor>
</comment>
<accession>A0A845QB62</accession>
<organism evidence="8 9">
    <name type="scientific">Pyruvatibacter mobilis</name>
    <dbReference type="NCBI Taxonomy" id="1712261"/>
    <lineage>
        <taxon>Bacteria</taxon>
        <taxon>Pseudomonadati</taxon>
        <taxon>Pseudomonadota</taxon>
        <taxon>Alphaproteobacteria</taxon>
        <taxon>Hyphomicrobiales</taxon>
        <taxon>Parvibaculaceae</taxon>
        <taxon>Pyruvatibacter</taxon>
    </lineage>
</organism>
<dbReference type="Gene3D" id="3.20.70.20">
    <property type="match status" value="1"/>
</dbReference>
<dbReference type="RefSeq" id="WP_160587501.1">
    <property type="nucleotide sequence ID" value="NZ_BMHN01000001.1"/>
</dbReference>
<evidence type="ECO:0000313" key="9">
    <source>
        <dbReference type="Proteomes" id="UP000470384"/>
    </source>
</evidence>
<sequence length="944" mass="98852">MQIQRYFSADRSAAARPGFFRRVRVTLAAENGAATGFEVTAPADWELGAVEAFARHGLLPSGVPHARQRLAEAGVPPELQACTPLEVPSRETTGAETDIRSAVSRVAGALARAGMETRLFRRAEDALAFRDELEACLLSRRITLAPALWQGIGAHWAYGAPPASAAAPDGDRRTEADDLTARLRASRGRDRDAAALALGRALLDELSEDMASALEDDASTRALRMVLRRAEELGLPATAARRLMDEHAAGVEPLAAGDAHLDFDSDIWDLLGTPQDSDAPARLTGDTPMDELVAASYLGRAPELVLVLTDADVSADGAHVPCGHVDVLKFDAPSRGGSLDVDGLCHAVHVLAVALDLAHEVMACGGDDAPCRTGRPIAVAPMNLASLVMSRGMAYGSDEGRALAATVSALVTAATAATSTLLAEQQKPCDAQHLTDDLAAMQRALLGHAPDGGAMLPMPLFPYTAEQARVLDRARLLMGKALDRAAVTGLRNGALTALPADEDAARMMSAESAGIAPMARLVHFRRLTPDLDPDAIYKTISPSVPAALRALHHDDASIEALLDHVVGRGTLEGAPGVNYDLLRERGFTDDDMDVTEAALATAATIRAVFTPYVLGWDDAILGSTDILSRLGFSDWDVEHANFYCCGAQTLEGARDLPVEQLEVFDCAAPLGQIGTRQVAARDRLLMAQAVQSFVTGPVALDVTLPPDSDADEIAALYGEALTLGLRRLRLNRDAASLCDPLDYDDLLDSGDVPAGDIEAAVQVRAVESDMAFDPQADGMPSAGDMPPLLATLVSVGLANGVPLSAYEKALAEIGVDMDDAGMRAAIREMASGFLARPRTGGVAESYDPLTQDGAQHGHAGQQPARSTPGGARLPATTADMATDTDNSNEDGTIAGPASGILDTGAVKGAYDIVVSPADGPVPPSPSFGDPAYSPPSVSGRDREE</sequence>
<dbReference type="GeneID" id="300654986"/>
<keyword evidence="3" id="KW-0560">Oxidoreductase</keyword>
<keyword evidence="9" id="KW-1185">Reference proteome</keyword>
<dbReference type="GO" id="GO:0004748">
    <property type="term" value="F:ribonucleoside-diphosphate reductase activity, thioredoxin disulfide as acceptor"/>
    <property type="evidence" value="ECO:0007669"/>
    <property type="project" value="InterPro"/>
</dbReference>
<reference evidence="8 9" key="1">
    <citation type="journal article" date="2016" name="Int. J. Syst. Evol. Microbiol.">
        <title>Pyruvatibacter mobilis gen. nov., sp. nov., a marine bacterium from the culture broth of Picochlorum sp. 122.</title>
        <authorList>
            <person name="Wang G."/>
            <person name="Tang M."/>
            <person name="Wu H."/>
            <person name="Dai S."/>
            <person name="Li T."/>
            <person name="Chen C."/>
            <person name="He H."/>
            <person name="Fan J."/>
            <person name="Xiang W."/>
            <person name="Li X."/>
        </authorList>
    </citation>
    <scope>NUCLEOTIDE SEQUENCE [LARGE SCALE GENOMIC DNA]</scope>
    <source>
        <strain evidence="8 9">GYP-11</strain>
    </source>
</reference>
<dbReference type="Proteomes" id="UP000470384">
    <property type="component" value="Unassembled WGS sequence"/>
</dbReference>
<dbReference type="AlphaFoldDB" id="A0A845QB62"/>
<evidence type="ECO:0000259" key="7">
    <source>
        <dbReference type="Pfam" id="PF08471"/>
    </source>
</evidence>
<evidence type="ECO:0000256" key="5">
    <source>
        <dbReference type="SAM" id="MobiDB-lite"/>
    </source>
</evidence>
<dbReference type="InterPro" id="IPR000788">
    <property type="entry name" value="RNR_lg_C"/>
</dbReference>
<dbReference type="OrthoDB" id="9762933at2"/>
<dbReference type="EMBL" id="WXYQ01000005">
    <property type="protein sequence ID" value="NBG95548.1"/>
    <property type="molecule type" value="Genomic_DNA"/>
</dbReference>
<dbReference type="SUPFAM" id="SSF51998">
    <property type="entry name" value="PFL-like glycyl radical enzymes"/>
    <property type="match status" value="1"/>
</dbReference>